<dbReference type="RefSeq" id="WP_197662090.1">
    <property type="nucleotide sequence ID" value="NZ_JAEAGR010000014.1"/>
</dbReference>
<name>A0A8J7H3R3_9FIRM</name>
<gene>
    <name evidence="1" type="ORF">I5677_13175</name>
</gene>
<keyword evidence="2" id="KW-1185">Reference proteome</keyword>
<dbReference type="AlphaFoldDB" id="A0A8J7H3R3"/>
<dbReference type="EMBL" id="JAEAGR010000014">
    <property type="protein sequence ID" value="MBH1941848.1"/>
    <property type="molecule type" value="Genomic_DNA"/>
</dbReference>
<organism evidence="1 2">
    <name type="scientific">Mobilitalea sibirica</name>
    <dbReference type="NCBI Taxonomy" id="1462919"/>
    <lineage>
        <taxon>Bacteria</taxon>
        <taxon>Bacillati</taxon>
        <taxon>Bacillota</taxon>
        <taxon>Clostridia</taxon>
        <taxon>Lachnospirales</taxon>
        <taxon>Lachnospiraceae</taxon>
        <taxon>Mobilitalea</taxon>
    </lineage>
</organism>
<proteinExistence type="predicted"/>
<evidence type="ECO:0000313" key="2">
    <source>
        <dbReference type="Proteomes" id="UP000623269"/>
    </source>
</evidence>
<evidence type="ECO:0000313" key="1">
    <source>
        <dbReference type="EMBL" id="MBH1941848.1"/>
    </source>
</evidence>
<protein>
    <submittedName>
        <fullName evidence="1">Uncharacterized protein</fullName>
    </submittedName>
</protein>
<accession>A0A8J7H3R3</accession>
<comment type="caution">
    <text evidence="1">The sequence shown here is derived from an EMBL/GenBank/DDBJ whole genome shotgun (WGS) entry which is preliminary data.</text>
</comment>
<sequence length="76" mass="8470">MNYLKQADKALGAAIDRIVKIERVFIPDLFGINESNYRSANIFKSGSYNLGQNAGVSMPLFSLWLCSIDLSLEDIL</sequence>
<dbReference type="Proteomes" id="UP000623269">
    <property type="component" value="Unassembled WGS sequence"/>
</dbReference>
<reference evidence="1" key="1">
    <citation type="submission" date="2020-12" db="EMBL/GenBank/DDBJ databases">
        <title>M. sibirica DSM 26468T genome.</title>
        <authorList>
            <person name="Thieme N."/>
            <person name="Rettenmaier R."/>
            <person name="Zverlov V."/>
            <person name="Liebl W."/>
        </authorList>
    </citation>
    <scope>NUCLEOTIDE SEQUENCE</scope>
    <source>
        <strain evidence="1">DSM 26468</strain>
    </source>
</reference>